<dbReference type="SUPFAM" id="SSF88874">
    <property type="entry name" value="Receptor-binding domain of short tail fibre protein gp12"/>
    <property type="match status" value="1"/>
</dbReference>
<dbReference type="InterPro" id="IPR037053">
    <property type="entry name" value="Phage_tail_collar_dom_sf"/>
</dbReference>
<protein>
    <submittedName>
        <fullName evidence="3">Receptor-binding domain of short tail fiber protein-like protein</fullName>
    </submittedName>
</protein>
<name>A0A976YFE0_9CAUD</name>
<evidence type="ECO:0000256" key="1">
    <source>
        <dbReference type="SAM" id="MobiDB-lite"/>
    </source>
</evidence>
<accession>A0A976YFE0</accession>
<sequence>MAAPIDADWANTNISDGNLNSTTYGQGTSFPSTYNTTRLFWRSDLGRMYYNKGTEGSPTWEGADVPVGALQMYVGATTDIPSGWLLCDGSAVSRTTYDALYNVIDEKYGVGDGSTTFNLPDFVTSNSFPRAATNDAGRGTTGGESTHTLTESEMPSHTHTQNSHTHSTEQLYNDGSSTTGGITKYHRTTAGSGNNSTPASWNSEGYIRASSATATNQNTGGDGAHENKPPFVDVHFIIAV</sequence>
<dbReference type="EMBL" id="ON649703">
    <property type="protein sequence ID" value="UVF62635.1"/>
    <property type="molecule type" value="Genomic_DNA"/>
</dbReference>
<evidence type="ECO:0000259" key="2">
    <source>
        <dbReference type="Pfam" id="PF07484"/>
    </source>
</evidence>
<keyword evidence="3" id="KW-0675">Receptor</keyword>
<dbReference type="Pfam" id="PF07484">
    <property type="entry name" value="Collar"/>
    <property type="match status" value="1"/>
</dbReference>
<feature type="region of interest" description="Disordered" evidence="1">
    <location>
        <begin position="124"/>
        <end position="203"/>
    </location>
</feature>
<proteinExistence type="predicted"/>
<feature type="compositionally biased region" description="Polar residues" evidence="1">
    <location>
        <begin position="189"/>
        <end position="203"/>
    </location>
</feature>
<feature type="compositionally biased region" description="Polar residues" evidence="1">
    <location>
        <begin position="169"/>
        <end position="181"/>
    </location>
</feature>
<dbReference type="Gene3D" id="3.90.1340.10">
    <property type="entry name" value="Phage tail collar domain"/>
    <property type="match status" value="1"/>
</dbReference>
<feature type="compositionally biased region" description="Polar residues" evidence="1">
    <location>
        <begin position="143"/>
        <end position="155"/>
    </location>
</feature>
<evidence type="ECO:0000313" key="3">
    <source>
        <dbReference type="EMBL" id="UVF62635.1"/>
    </source>
</evidence>
<feature type="domain" description="Phage tail collar" evidence="2">
    <location>
        <begin position="68"/>
        <end position="122"/>
    </location>
</feature>
<reference evidence="3" key="1">
    <citation type="submission" date="2022-05" db="EMBL/GenBank/DDBJ databases">
        <title>Diverse viruses of marine archaea discovered using metagenomics.</title>
        <authorList>
            <person name="Zhou Y."/>
        </authorList>
    </citation>
    <scope>NUCLEOTIDE SEQUENCE</scope>
    <source>
        <strain evidence="3">YSH_354833</strain>
    </source>
</reference>
<dbReference type="InterPro" id="IPR011083">
    <property type="entry name" value="Phage_tail_collar_dom"/>
</dbReference>
<organism evidence="3">
    <name type="scientific">Yangshan Harbor Nitrososphaeria virus</name>
    <dbReference type="NCBI Taxonomy" id="2969597"/>
    <lineage>
        <taxon>Viruses</taxon>
        <taxon>Duplodnaviria</taxon>
        <taxon>Heunggongvirae</taxon>
        <taxon>Uroviricota</taxon>
        <taxon>Caudoviricetes</taxon>
    </lineage>
</organism>